<protein>
    <recommendedName>
        <fullName evidence="3">Nucleotidyl transferase AbiEii/AbiGii toxin family protein</fullName>
    </recommendedName>
</protein>
<dbReference type="PATRIC" id="fig|1618392.3.peg.394"/>
<dbReference type="InterPro" id="IPR014942">
    <property type="entry name" value="AbiEii"/>
</dbReference>
<dbReference type="Gene3D" id="3.10.450.620">
    <property type="entry name" value="JHP933, nucleotidyltransferase-like core domain"/>
    <property type="match status" value="1"/>
</dbReference>
<evidence type="ECO:0000313" key="1">
    <source>
        <dbReference type="EMBL" id="KKT49316.1"/>
    </source>
</evidence>
<organism evidence="1 2">
    <name type="scientific">Candidatus Collierbacteria bacterium GW2011_GWC2_44_18</name>
    <dbReference type="NCBI Taxonomy" id="1618392"/>
    <lineage>
        <taxon>Bacteria</taxon>
        <taxon>Candidatus Collieribacteriota</taxon>
    </lineage>
</organism>
<proteinExistence type="predicted"/>
<dbReference type="EMBL" id="LCIE01000008">
    <property type="protein sequence ID" value="KKT49316.1"/>
    <property type="molecule type" value="Genomic_DNA"/>
</dbReference>
<evidence type="ECO:0008006" key="3">
    <source>
        <dbReference type="Google" id="ProtNLM"/>
    </source>
</evidence>
<dbReference type="Proteomes" id="UP000034172">
    <property type="component" value="Unassembled WGS sequence"/>
</dbReference>
<gene>
    <name evidence="1" type="ORF">UW41_C0008G0001</name>
</gene>
<accession>A0A0G1HQ85</accession>
<evidence type="ECO:0000313" key="2">
    <source>
        <dbReference type="Proteomes" id="UP000034172"/>
    </source>
</evidence>
<sequence length="217" mass="24757">MNSFYNDTLYPIQDKVLEIIQKSDSPFYLTGGTALSRFYFNHRYSDDLDFFVNQDTNFVLDADQIIATLGKSAVVEIKLKSTTYYSIVVNELLKVDLVNDVGFRYGEAKSFPEFNRVDNVENILSNKLSALISRDEPKDVVDIWIIAKNISVDWPKMFQDANSKAAGIFPPEVAKKLTEFPTTMLEKIKWINDQPEAQVFSADITNICNSILKEEID</sequence>
<comment type="caution">
    <text evidence="1">The sequence shown here is derived from an EMBL/GenBank/DDBJ whole genome shotgun (WGS) entry which is preliminary data.</text>
</comment>
<reference evidence="1 2" key="1">
    <citation type="journal article" date="2015" name="Nature">
        <title>rRNA introns, odd ribosomes, and small enigmatic genomes across a large radiation of phyla.</title>
        <authorList>
            <person name="Brown C.T."/>
            <person name="Hug L.A."/>
            <person name="Thomas B.C."/>
            <person name="Sharon I."/>
            <person name="Castelle C.J."/>
            <person name="Singh A."/>
            <person name="Wilkins M.J."/>
            <person name="Williams K.H."/>
            <person name="Banfield J.F."/>
        </authorList>
    </citation>
    <scope>NUCLEOTIDE SEQUENCE [LARGE SCALE GENOMIC DNA]</scope>
</reference>
<dbReference type="Pfam" id="PF08843">
    <property type="entry name" value="AbiEii"/>
    <property type="match status" value="1"/>
</dbReference>
<dbReference type="AlphaFoldDB" id="A0A0G1HQ85"/>
<name>A0A0G1HQ85_9BACT</name>